<comment type="caution">
    <text evidence="1">The sequence shown here is derived from an EMBL/GenBank/DDBJ whole genome shotgun (WGS) entry which is preliminary data.</text>
</comment>
<dbReference type="Proteomes" id="UP000216361">
    <property type="component" value="Unassembled WGS sequence"/>
</dbReference>
<protein>
    <submittedName>
        <fullName evidence="1">Uncharacterized protein</fullName>
    </submittedName>
</protein>
<name>A0A255XWJ8_9PROT</name>
<dbReference type="Pfam" id="PF06528">
    <property type="entry name" value="Phage_P2_GpE"/>
    <property type="match status" value="1"/>
</dbReference>
<dbReference type="RefSeq" id="WP_094407362.1">
    <property type="nucleotide sequence ID" value="NZ_BMJZ01000010.1"/>
</dbReference>
<evidence type="ECO:0000313" key="1">
    <source>
        <dbReference type="EMBL" id="OYQ21356.1"/>
    </source>
</evidence>
<dbReference type="InterPro" id="IPR009493">
    <property type="entry name" value="P2_GpE"/>
</dbReference>
<gene>
    <name evidence="1" type="ORF">CHR90_02415</name>
</gene>
<dbReference type="EMBL" id="NOXS01000023">
    <property type="protein sequence ID" value="OYQ21356.1"/>
    <property type="molecule type" value="Genomic_DNA"/>
</dbReference>
<keyword evidence="2" id="KW-1185">Reference proteome</keyword>
<dbReference type="AlphaFoldDB" id="A0A255XWJ8"/>
<reference evidence="1 2" key="1">
    <citation type="submission" date="2017-07" db="EMBL/GenBank/DDBJ databases">
        <title>Elstera cyanobacteriorum sp. nov., a novel bacterium isolated from cyanobacterial aggregates in a eutrophic lake.</title>
        <authorList>
            <person name="Cai H."/>
        </authorList>
    </citation>
    <scope>NUCLEOTIDE SEQUENCE [LARGE SCALE GENOMIC DNA]</scope>
    <source>
        <strain evidence="1 2">TH019</strain>
    </source>
</reference>
<evidence type="ECO:0000313" key="2">
    <source>
        <dbReference type="Proteomes" id="UP000216361"/>
    </source>
</evidence>
<sequence length="63" mass="7055">MSEAVGFPAPFLPPIPRNWRELRADIAAVFHWQPSEIDALTVDDFLLAHGEAEARLGLMRGVR</sequence>
<accession>A0A255XWJ8</accession>
<proteinExistence type="predicted"/>
<organism evidence="1 2">
    <name type="scientific">Elstera cyanobacteriorum</name>
    <dbReference type="NCBI Taxonomy" id="2022747"/>
    <lineage>
        <taxon>Bacteria</taxon>
        <taxon>Pseudomonadati</taxon>
        <taxon>Pseudomonadota</taxon>
        <taxon>Alphaproteobacteria</taxon>
        <taxon>Rhodospirillales</taxon>
        <taxon>Rhodospirillaceae</taxon>
        <taxon>Elstera</taxon>
    </lineage>
</organism>